<dbReference type="CDD" id="cd00685">
    <property type="entry name" value="Trans_IPPS_HT"/>
    <property type="match status" value="1"/>
</dbReference>
<dbReference type="Pfam" id="PF00348">
    <property type="entry name" value="polyprenyl_synt"/>
    <property type="match status" value="1"/>
</dbReference>
<dbReference type="PANTHER" id="PTHR12001:SF86">
    <property type="entry name" value="GERANYLGERANYL DIPHOSPHATE SYNTHASE"/>
    <property type="match status" value="1"/>
</dbReference>
<evidence type="ECO:0000256" key="1">
    <source>
        <dbReference type="ARBA" id="ARBA00005128"/>
    </source>
</evidence>
<evidence type="ECO:0000256" key="2">
    <source>
        <dbReference type="ARBA" id="ARBA00022723"/>
    </source>
</evidence>
<protein>
    <submittedName>
        <fullName evidence="5">Polyprenyl synthetase family protein</fullName>
    </submittedName>
</protein>
<proteinExistence type="inferred from homology"/>
<keyword evidence="6" id="KW-1185">Reference proteome</keyword>
<dbReference type="PROSITE" id="PS00723">
    <property type="entry name" value="POLYPRENYL_SYNTHASE_1"/>
    <property type="match status" value="1"/>
</dbReference>
<keyword evidence="4" id="KW-0808">Transferase</keyword>
<evidence type="ECO:0000313" key="5">
    <source>
        <dbReference type="EMBL" id="MBF6229277.1"/>
    </source>
</evidence>
<dbReference type="SUPFAM" id="SSF48576">
    <property type="entry name" value="Terpenoid synthases"/>
    <property type="match status" value="1"/>
</dbReference>
<keyword evidence="2" id="KW-0479">Metal-binding</keyword>
<comment type="caution">
    <text evidence="5">The sequence shown here is derived from an EMBL/GenBank/DDBJ whole genome shotgun (WGS) entry which is preliminary data.</text>
</comment>
<dbReference type="InterPro" id="IPR000092">
    <property type="entry name" value="Polyprenyl_synt"/>
</dbReference>
<gene>
    <name evidence="5" type="ORF">IU470_29830</name>
</gene>
<dbReference type="InterPro" id="IPR008949">
    <property type="entry name" value="Isoprenoid_synthase_dom_sf"/>
</dbReference>
<dbReference type="Proteomes" id="UP000807309">
    <property type="component" value="Unassembled WGS sequence"/>
</dbReference>
<comment type="similarity">
    <text evidence="4">Belongs to the FPP/GGPP synthase family.</text>
</comment>
<evidence type="ECO:0000256" key="4">
    <source>
        <dbReference type="RuleBase" id="RU004466"/>
    </source>
</evidence>
<dbReference type="PANTHER" id="PTHR12001">
    <property type="entry name" value="GERANYLGERANYL PYROPHOSPHATE SYNTHASE"/>
    <property type="match status" value="1"/>
</dbReference>
<reference evidence="5 6" key="1">
    <citation type="submission" date="2020-10" db="EMBL/GenBank/DDBJ databases">
        <title>Identification of Nocardia species via Next-generation sequencing and recognition of intraspecies genetic diversity.</title>
        <authorList>
            <person name="Li P."/>
            <person name="Li P."/>
            <person name="Lu B."/>
        </authorList>
    </citation>
    <scope>NUCLEOTIDE SEQUENCE [LARGE SCALE GENOMIC DNA]</scope>
    <source>
        <strain evidence="5 6">N-11</strain>
    </source>
</reference>
<keyword evidence="3" id="KW-0460">Magnesium</keyword>
<dbReference type="RefSeq" id="WP_195036126.1">
    <property type="nucleotide sequence ID" value="NZ_JADLRE010000033.1"/>
</dbReference>
<sequence length="364" mass="38375">MSTIEPLVDQTTPTTAAMHRKGTGALESSVDDLLGEARTFITPALRASVAALPYNIRLVASYHFGWTNPDGSRLAAEGSWGKGLRPALVLACARAVGGDASMAVPAAAAVELVHQASIIQDDVIDHDAVRRHRPAVWTVYGIPAAVLVADALFFASIRALLGGSPQHTVAATETFIDDVQCLVAGELTDTHFETRRKVSLAACWTMTAAKTGALMESACALGARLGNATPQRIREMGRFGHSLGMAFQAVDDYLGIWGTGLTGKPVLADLKRRKKSLPVAYAMATQTTASAELAAVYGKDGQLTDREAELAAALIEQTGARAWVITQARAKVATALDHLAAARPTADGLDQLTAIARIITDRQA</sequence>
<organism evidence="5 6">
    <name type="scientific">Nocardia abscessus</name>
    <dbReference type="NCBI Taxonomy" id="120957"/>
    <lineage>
        <taxon>Bacteria</taxon>
        <taxon>Bacillati</taxon>
        <taxon>Actinomycetota</taxon>
        <taxon>Actinomycetes</taxon>
        <taxon>Mycobacteriales</taxon>
        <taxon>Nocardiaceae</taxon>
        <taxon>Nocardia</taxon>
    </lineage>
</organism>
<evidence type="ECO:0000256" key="3">
    <source>
        <dbReference type="ARBA" id="ARBA00022842"/>
    </source>
</evidence>
<accession>A0ABS0CIC8</accession>
<dbReference type="Gene3D" id="1.10.600.10">
    <property type="entry name" value="Farnesyl Diphosphate Synthase"/>
    <property type="match status" value="1"/>
</dbReference>
<comment type="pathway">
    <text evidence="1">Isoprenoid biosynthesis.</text>
</comment>
<dbReference type="InterPro" id="IPR033749">
    <property type="entry name" value="Polyprenyl_synt_CS"/>
</dbReference>
<name>A0ABS0CIC8_9NOCA</name>
<dbReference type="SFLD" id="SFLDS00005">
    <property type="entry name" value="Isoprenoid_Synthase_Type_I"/>
    <property type="match status" value="1"/>
</dbReference>
<evidence type="ECO:0000313" key="6">
    <source>
        <dbReference type="Proteomes" id="UP000807309"/>
    </source>
</evidence>
<dbReference type="EMBL" id="JADLRE010000033">
    <property type="protein sequence ID" value="MBF6229277.1"/>
    <property type="molecule type" value="Genomic_DNA"/>
</dbReference>